<protein>
    <submittedName>
        <fullName evidence="4">Mediator of RNA polymerase II transcription subunit 26 isoform X2</fullName>
    </submittedName>
</protein>
<dbReference type="GeneID" id="119637872"/>
<feature type="compositionally biased region" description="Low complexity" evidence="1">
    <location>
        <begin position="527"/>
        <end position="549"/>
    </location>
</feature>
<accession>A0A9C6DT47</accession>
<proteinExistence type="predicted"/>
<feature type="transmembrane region" description="Helical" evidence="2">
    <location>
        <begin position="56"/>
        <end position="78"/>
    </location>
</feature>
<feature type="region of interest" description="Disordered" evidence="1">
    <location>
        <begin position="251"/>
        <end position="281"/>
    </location>
</feature>
<organism evidence="3 4">
    <name type="scientific">Glossina fuscipes</name>
    <dbReference type="NCBI Taxonomy" id="7396"/>
    <lineage>
        <taxon>Eukaryota</taxon>
        <taxon>Metazoa</taxon>
        <taxon>Ecdysozoa</taxon>
        <taxon>Arthropoda</taxon>
        <taxon>Hexapoda</taxon>
        <taxon>Insecta</taxon>
        <taxon>Pterygota</taxon>
        <taxon>Neoptera</taxon>
        <taxon>Endopterygota</taxon>
        <taxon>Diptera</taxon>
        <taxon>Brachycera</taxon>
        <taxon>Muscomorpha</taxon>
        <taxon>Hippoboscoidea</taxon>
        <taxon>Glossinidae</taxon>
        <taxon>Glossina</taxon>
    </lineage>
</organism>
<gene>
    <name evidence="4" type="primary">LOC119637872</name>
</gene>
<keyword evidence="3" id="KW-1185">Reference proteome</keyword>
<sequence length="639" mass="72666">MTDKDNASMTTVQMKADYAASEVYSTASEPPPLGLFNFNPLQAYKRQSNSVKIAKITAFTVIISSFILGSFILASSYLQAKASCDQVQALDSVLEKELMLETLQQVNKELPRAEALMGRETNDDNDLQNLDREQPVKKVETKVQKSSNVIPAAAAVEEETNNNENNYLDSEEADEMQKYPGKLPLELDLSDLAAALLQNNKKSRMNCVVERKHAEELVDSPSKTVTLPFGMNLTTDPKKARITGERISIFCEGGNENKEHESAKTHKNREEEDDNDDDTESVRPMFIPIQRVPIPFGPIPHQYPLTHMPHRAMPPQMQHQMQTPQIQTFLRQMPPPLPPFQQLPMRPPMPPQVMQAPPQPELQQQQQQQPQQRIVRIHVQQIPMREVIHTADDVPIQIATHNMAAAAQQQQQHQQHIQAQPPTQHQIHEPQLTQQQQHQQQQQQPIQRQEMPFLQIQRMPLGMALQHAGITAEDLANIQRMTEERMSEVLRHLTTESDEDNSNSSEEDEDDTQTRAQPANGEEKIQEQQSRQLQQQQQHLHQQQQLQGERQARMQELPMQRLILQPLPEQPRDIMTPPIADQTMSRLPIGHTGYGRSLAQPVRIPVPMVQAQPDLSTQEDQSSVSSSISAALEESERHH</sequence>
<feature type="compositionally biased region" description="Low complexity" evidence="1">
    <location>
        <begin position="615"/>
        <end position="632"/>
    </location>
</feature>
<reference evidence="4" key="1">
    <citation type="submission" date="2025-08" db="UniProtKB">
        <authorList>
            <consortium name="RefSeq"/>
        </authorList>
    </citation>
    <scope>IDENTIFICATION</scope>
    <source>
        <tissue evidence="4">Whole body pupa</tissue>
    </source>
</reference>
<dbReference type="RefSeq" id="XP_037890193.1">
    <property type="nucleotide sequence ID" value="XM_038034265.1"/>
</dbReference>
<name>A0A9C6DT47_9MUSC</name>
<feature type="region of interest" description="Disordered" evidence="1">
    <location>
        <begin position="403"/>
        <end position="446"/>
    </location>
</feature>
<keyword evidence="2" id="KW-1133">Transmembrane helix</keyword>
<feature type="region of interest" description="Disordered" evidence="1">
    <location>
        <begin position="493"/>
        <end position="551"/>
    </location>
</feature>
<evidence type="ECO:0000256" key="2">
    <source>
        <dbReference type="SAM" id="Phobius"/>
    </source>
</evidence>
<evidence type="ECO:0000313" key="4">
    <source>
        <dbReference type="RefSeq" id="XP_037890193.1"/>
    </source>
</evidence>
<evidence type="ECO:0000313" key="3">
    <source>
        <dbReference type="Proteomes" id="UP000092443"/>
    </source>
</evidence>
<keyword evidence="2" id="KW-0472">Membrane</keyword>
<feature type="compositionally biased region" description="Basic and acidic residues" evidence="1">
    <location>
        <begin position="255"/>
        <end position="270"/>
    </location>
</feature>
<dbReference type="Proteomes" id="UP000092443">
    <property type="component" value="Unplaced"/>
</dbReference>
<feature type="region of interest" description="Disordered" evidence="1">
    <location>
        <begin position="610"/>
        <end position="639"/>
    </location>
</feature>
<feature type="region of interest" description="Disordered" evidence="1">
    <location>
        <begin position="350"/>
        <end position="372"/>
    </location>
</feature>
<feature type="compositionally biased region" description="Low complexity" evidence="1">
    <location>
        <begin position="352"/>
        <end position="372"/>
    </location>
</feature>
<keyword evidence="2" id="KW-0812">Transmembrane</keyword>
<feature type="compositionally biased region" description="Acidic residues" evidence="1">
    <location>
        <begin position="496"/>
        <end position="511"/>
    </location>
</feature>
<dbReference type="AlphaFoldDB" id="A0A9C6DT47"/>
<evidence type="ECO:0000256" key="1">
    <source>
        <dbReference type="SAM" id="MobiDB-lite"/>
    </source>
</evidence>